<evidence type="ECO:0000256" key="1">
    <source>
        <dbReference type="ARBA" id="ARBA00001917"/>
    </source>
</evidence>
<dbReference type="PIRSF" id="PIRSF000190">
    <property type="entry name" value="Pyd_amn-ph_oxd"/>
    <property type="match status" value="1"/>
</dbReference>
<accession>A0ABP7BH06</accession>
<evidence type="ECO:0000256" key="3">
    <source>
        <dbReference type="ARBA" id="ARBA00022643"/>
    </source>
</evidence>
<dbReference type="Gene3D" id="2.30.110.10">
    <property type="entry name" value="Electron Transport, Fmn-binding Protein, Chain A"/>
    <property type="match status" value="2"/>
</dbReference>
<keyword evidence="4" id="KW-0560">Oxidoreductase</keyword>
<reference evidence="8" key="1">
    <citation type="journal article" date="2019" name="Int. J. Syst. Evol. Microbiol.">
        <title>The Global Catalogue of Microorganisms (GCM) 10K type strain sequencing project: providing services to taxonomists for standard genome sequencing and annotation.</title>
        <authorList>
            <consortium name="The Broad Institute Genomics Platform"/>
            <consortium name="The Broad Institute Genome Sequencing Center for Infectious Disease"/>
            <person name="Wu L."/>
            <person name="Ma J."/>
        </authorList>
    </citation>
    <scope>NUCLEOTIDE SEQUENCE [LARGE SCALE GENOMIC DNA]</scope>
    <source>
        <strain evidence="8">JCM 16546</strain>
    </source>
</reference>
<sequence>MTRPGGERAAWLRALPSLTGTAPAGGAEAPPREPEPLFVRWLEAAVGAGVAEPHAATLATVGEDGVPDARTLILKDVGRRGWAVAGRRSSRKGLQLAADPVAALNFWWPSQMRAVRVRGAVTEATAEDSAADFASRASGAREGVADADWVLWRIAPSRVEFWQGARDRRHVRMVYERGSGGWNPPVLEEEAR</sequence>
<dbReference type="EMBL" id="BAAAYV010000010">
    <property type="protein sequence ID" value="GAA3660526.1"/>
    <property type="molecule type" value="Genomic_DNA"/>
</dbReference>
<dbReference type="Proteomes" id="UP001410795">
    <property type="component" value="Unassembled WGS sequence"/>
</dbReference>
<dbReference type="PANTHER" id="PTHR10851:SF0">
    <property type="entry name" value="PYRIDOXINE-5'-PHOSPHATE OXIDASE"/>
    <property type="match status" value="1"/>
</dbReference>
<comment type="caution">
    <text evidence="7">The sequence shown here is derived from an EMBL/GenBank/DDBJ whole genome shotgun (WGS) entry which is preliminary data.</text>
</comment>
<dbReference type="PANTHER" id="PTHR10851">
    <property type="entry name" value="PYRIDOXINE-5-PHOSPHATE OXIDASE"/>
    <property type="match status" value="1"/>
</dbReference>
<feature type="region of interest" description="Disordered" evidence="5">
    <location>
        <begin position="13"/>
        <end position="33"/>
    </location>
</feature>
<name>A0ABP7BH06_9MICO</name>
<keyword evidence="2" id="KW-0285">Flavoprotein</keyword>
<evidence type="ECO:0000313" key="8">
    <source>
        <dbReference type="Proteomes" id="UP001410795"/>
    </source>
</evidence>
<evidence type="ECO:0000313" key="7">
    <source>
        <dbReference type="EMBL" id="GAA3660526.1"/>
    </source>
</evidence>
<dbReference type="SUPFAM" id="SSF50475">
    <property type="entry name" value="FMN-binding split barrel"/>
    <property type="match status" value="1"/>
</dbReference>
<dbReference type="Pfam" id="PF01243">
    <property type="entry name" value="PNPOx_N"/>
    <property type="match status" value="1"/>
</dbReference>
<protein>
    <submittedName>
        <fullName evidence="7">Pyridoxamine 5'-phosphate oxidase</fullName>
    </submittedName>
</protein>
<evidence type="ECO:0000259" key="6">
    <source>
        <dbReference type="Pfam" id="PF01243"/>
    </source>
</evidence>
<dbReference type="RefSeq" id="WP_221857482.1">
    <property type="nucleotide sequence ID" value="NZ_BAAAYV010000010.1"/>
</dbReference>
<feature type="compositionally biased region" description="Low complexity" evidence="5">
    <location>
        <begin position="19"/>
        <end position="29"/>
    </location>
</feature>
<organism evidence="7 8">
    <name type="scientific">Microbacterium marinilacus</name>
    <dbReference type="NCBI Taxonomy" id="415209"/>
    <lineage>
        <taxon>Bacteria</taxon>
        <taxon>Bacillati</taxon>
        <taxon>Actinomycetota</taxon>
        <taxon>Actinomycetes</taxon>
        <taxon>Micrococcales</taxon>
        <taxon>Microbacteriaceae</taxon>
        <taxon>Microbacterium</taxon>
    </lineage>
</organism>
<dbReference type="InterPro" id="IPR011576">
    <property type="entry name" value="Pyridox_Oxase_N"/>
</dbReference>
<gene>
    <name evidence="7" type="primary">pdxH</name>
    <name evidence="7" type="ORF">GCM10022202_21820</name>
</gene>
<evidence type="ECO:0000256" key="5">
    <source>
        <dbReference type="SAM" id="MobiDB-lite"/>
    </source>
</evidence>
<dbReference type="InterPro" id="IPR012349">
    <property type="entry name" value="Split_barrel_FMN-bd"/>
</dbReference>
<evidence type="ECO:0000256" key="4">
    <source>
        <dbReference type="ARBA" id="ARBA00023002"/>
    </source>
</evidence>
<keyword evidence="8" id="KW-1185">Reference proteome</keyword>
<feature type="domain" description="Pyridoxamine 5'-phosphate oxidase N-terminal" evidence="6">
    <location>
        <begin position="43"/>
        <end position="162"/>
    </location>
</feature>
<dbReference type="InterPro" id="IPR000659">
    <property type="entry name" value="Pyridox_Oxase"/>
</dbReference>
<comment type="cofactor">
    <cofactor evidence="1">
        <name>FMN</name>
        <dbReference type="ChEBI" id="CHEBI:58210"/>
    </cofactor>
</comment>
<evidence type="ECO:0000256" key="2">
    <source>
        <dbReference type="ARBA" id="ARBA00022630"/>
    </source>
</evidence>
<keyword evidence="3" id="KW-0288">FMN</keyword>
<proteinExistence type="predicted"/>